<proteinExistence type="predicted"/>
<keyword evidence="3" id="KW-1185">Reference proteome</keyword>
<organism evidence="2 3">
    <name type="scientific">Paraburkholderia humisilvae</name>
    <dbReference type="NCBI Taxonomy" id="627669"/>
    <lineage>
        <taxon>Bacteria</taxon>
        <taxon>Pseudomonadati</taxon>
        <taxon>Pseudomonadota</taxon>
        <taxon>Betaproteobacteria</taxon>
        <taxon>Burkholderiales</taxon>
        <taxon>Burkholderiaceae</taxon>
        <taxon>Paraburkholderia</taxon>
    </lineage>
</organism>
<dbReference type="CDD" id="cd04301">
    <property type="entry name" value="NAT_SF"/>
    <property type="match status" value="1"/>
</dbReference>
<dbReference type="RefSeq" id="WP_175229632.1">
    <property type="nucleotide sequence ID" value="NZ_CADIKH010000032.1"/>
</dbReference>
<dbReference type="PROSITE" id="PS51186">
    <property type="entry name" value="GNAT"/>
    <property type="match status" value="1"/>
</dbReference>
<accession>A0A6J5ENJ3</accession>
<feature type="domain" description="N-acetyltransferase" evidence="1">
    <location>
        <begin position="4"/>
        <end position="164"/>
    </location>
</feature>
<dbReference type="SUPFAM" id="SSF55729">
    <property type="entry name" value="Acyl-CoA N-acyltransferases (Nat)"/>
    <property type="match status" value="1"/>
</dbReference>
<dbReference type="EMBL" id="CADIKH010000032">
    <property type="protein sequence ID" value="CAB3767267.1"/>
    <property type="molecule type" value="Genomic_DNA"/>
</dbReference>
<dbReference type="GO" id="GO:0016747">
    <property type="term" value="F:acyltransferase activity, transferring groups other than amino-acyl groups"/>
    <property type="evidence" value="ECO:0007669"/>
    <property type="project" value="InterPro"/>
</dbReference>
<name>A0A6J5ENJ3_9BURK</name>
<dbReference type="Gene3D" id="3.40.630.30">
    <property type="match status" value="1"/>
</dbReference>
<gene>
    <name evidence="2" type="ORF">LMG29542_05569</name>
</gene>
<evidence type="ECO:0000313" key="2">
    <source>
        <dbReference type="EMBL" id="CAB3767267.1"/>
    </source>
</evidence>
<reference evidence="2 3" key="1">
    <citation type="submission" date="2020-04" db="EMBL/GenBank/DDBJ databases">
        <authorList>
            <person name="De Canck E."/>
        </authorList>
    </citation>
    <scope>NUCLEOTIDE SEQUENCE [LARGE SCALE GENOMIC DNA]</scope>
    <source>
        <strain evidence="2 3">LMG 29542</strain>
    </source>
</reference>
<dbReference type="AlphaFoldDB" id="A0A6J5ENJ3"/>
<dbReference type="InterPro" id="IPR016181">
    <property type="entry name" value="Acyl_CoA_acyltransferase"/>
</dbReference>
<sequence>MNKRAIRNASAEDISVLSTIRDEATAYKLRQDDLAWGKSGWTAEATRRALDRGGLYVVEQDEYPVAIFSLRWQDETYWGPQKPNAGYLHGLCVRDGFHGMDLGGYAVDRCADLVCANNRDRIRLDCELKNTRLCAYYESLGFIRAGTKPLPGGYITSLYERIIR</sequence>
<dbReference type="Pfam" id="PF00583">
    <property type="entry name" value="Acetyltransf_1"/>
    <property type="match status" value="1"/>
</dbReference>
<dbReference type="InterPro" id="IPR000182">
    <property type="entry name" value="GNAT_dom"/>
</dbReference>
<evidence type="ECO:0000313" key="3">
    <source>
        <dbReference type="Proteomes" id="UP000494363"/>
    </source>
</evidence>
<protein>
    <recommendedName>
        <fullName evidence="1">N-acetyltransferase domain-containing protein</fullName>
    </recommendedName>
</protein>
<dbReference type="Proteomes" id="UP000494363">
    <property type="component" value="Unassembled WGS sequence"/>
</dbReference>
<evidence type="ECO:0000259" key="1">
    <source>
        <dbReference type="PROSITE" id="PS51186"/>
    </source>
</evidence>